<gene>
    <name evidence="4" type="ORF">IM811_001846</name>
</gene>
<name>A0A8H7NPV9_BIOOC</name>
<dbReference type="InterPro" id="IPR002347">
    <property type="entry name" value="SDR_fam"/>
</dbReference>
<reference evidence="4" key="1">
    <citation type="submission" date="2020-10" db="EMBL/GenBank/DDBJ databases">
        <title>High-Quality Genome Resource of Clonostachys rosea strain S41 by Oxford Nanopore Long-Read Sequencing.</title>
        <authorList>
            <person name="Wang H."/>
        </authorList>
    </citation>
    <scope>NUCLEOTIDE SEQUENCE</scope>
    <source>
        <strain evidence="4">S41</strain>
    </source>
</reference>
<keyword evidence="2" id="KW-0521">NADP</keyword>
<dbReference type="InterPro" id="IPR036291">
    <property type="entry name" value="NAD(P)-bd_dom_sf"/>
</dbReference>
<dbReference type="PRINTS" id="PR00081">
    <property type="entry name" value="GDHRDH"/>
</dbReference>
<proteinExistence type="inferred from homology"/>
<dbReference type="PROSITE" id="PS00061">
    <property type="entry name" value="ADH_SHORT"/>
    <property type="match status" value="1"/>
</dbReference>
<dbReference type="GO" id="GO:0016491">
    <property type="term" value="F:oxidoreductase activity"/>
    <property type="evidence" value="ECO:0007669"/>
    <property type="project" value="UniProtKB-KW"/>
</dbReference>
<sequence length="310" mass="33310">MKYNAMSFSGSKGIEFNTATDIPPLLGKVILVTGGNSGLGRQSVIELAQRKPSLIWLAARSLERARTAVEEIQTVVPNIPIKPLGLDLASCRSVKAAAQTFCDSSGRLDLLLLNAGTMSYTPGMTEDGYEVHFGTNYVGHALLTKLLLPTLLNTAQTYPDSDVRIIFVSSAVHKQAPVGGIQFDSLKSKAPNLDAMARYGQSKLADILFAKELARRYPQVKIASVHPGAVGTPLSASVSSKSFLLRCLMTVGRLFMSSVEDGAKNQLWAATSDAVTSGEYYEPIGVSGKAAKYVNNEVLTNKLWAGRKKK</sequence>
<keyword evidence="3" id="KW-0560">Oxidoreductase</keyword>
<dbReference type="EMBL" id="JADCTT010000001">
    <property type="protein sequence ID" value="KAF9760152.1"/>
    <property type="molecule type" value="Genomic_DNA"/>
</dbReference>
<evidence type="ECO:0000313" key="4">
    <source>
        <dbReference type="EMBL" id="KAF9760152.1"/>
    </source>
</evidence>
<organism evidence="4 5">
    <name type="scientific">Bionectria ochroleuca</name>
    <name type="common">Gliocladium roseum</name>
    <dbReference type="NCBI Taxonomy" id="29856"/>
    <lineage>
        <taxon>Eukaryota</taxon>
        <taxon>Fungi</taxon>
        <taxon>Dikarya</taxon>
        <taxon>Ascomycota</taxon>
        <taxon>Pezizomycotina</taxon>
        <taxon>Sordariomycetes</taxon>
        <taxon>Hypocreomycetidae</taxon>
        <taxon>Hypocreales</taxon>
        <taxon>Bionectriaceae</taxon>
        <taxon>Clonostachys</taxon>
    </lineage>
</organism>
<dbReference type="Gene3D" id="3.40.50.720">
    <property type="entry name" value="NAD(P)-binding Rossmann-like Domain"/>
    <property type="match status" value="1"/>
</dbReference>
<accession>A0A8H7NPV9</accession>
<evidence type="ECO:0000256" key="2">
    <source>
        <dbReference type="ARBA" id="ARBA00022857"/>
    </source>
</evidence>
<dbReference type="InterPro" id="IPR020904">
    <property type="entry name" value="Sc_DH/Rdtase_CS"/>
</dbReference>
<dbReference type="PANTHER" id="PTHR24320">
    <property type="entry name" value="RETINOL DEHYDROGENASE"/>
    <property type="match status" value="1"/>
</dbReference>
<protein>
    <submittedName>
        <fullName evidence="4">Uncharacterized protein</fullName>
    </submittedName>
</protein>
<dbReference type="PANTHER" id="PTHR24320:SF282">
    <property type="entry name" value="WW DOMAIN-CONTAINING OXIDOREDUCTASE"/>
    <property type="match status" value="1"/>
</dbReference>
<dbReference type="SUPFAM" id="SSF51735">
    <property type="entry name" value="NAD(P)-binding Rossmann-fold domains"/>
    <property type="match status" value="1"/>
</dbReference>
<dbReference type="AlphaFoldDB" id="A0A8H7NPV9"/>
<evidence type="ECO:0000313" key="5">
    <source>
        <dbReference type="Proteomes" id="UP000616885"/>
    </source>
</evidence>
<comment type="caution">
    <text evidence="4">The sequence shown here is derived from an EMBL/GenBank/DDBJ whole genome shotgun (WGS) entry which is preliminary data.</text>
</comment>
<dbReference type="Proteomes" id="UP000616885">
    <property type="component" value="Unassembled WGS sequence"/>
</dbReference>
<dbReference type="Pfam" id="PF00106">
    <property type="entry name" value="adh_short"/>
    <property type="match status" value="1"/>
</dbReference>
<comment type="similarity">
    <text evidence="1">Belongs to the short-chain dehydrogenases/reductases (SDR) family.</text>
</comment>
<evidence type="ECO:0000256" key="3">
    <source>
        <dbReference type="ARBA" id="ARBA00023002"/>
    </source>
</evidence>
<evidence type="ECO:0000256" key="1">
    <source>
        <dbReference type="ARBA" id="ARBA00006484"/>
    </source>
</evidence>